<evidence type="ECO:0000259" key="1">
    <source>
        <dbReference type="SMART" id="SM01321"/>
    </source>
</evidence>
<name>A0A0G1WBG4_9BACT</name>
<dbReference type="PANTHER" id="PTHR34322:SF2">
    <property type="entry name" value="TRANSPOSASE IS200-LIKE DOMAIN-CONTAINING PROTEIN"/>
    <property type="match status" value="1"/>
</dbReference>
<dbReference type="Proteomes" id="UP000034739">
    <property type="component" value="Unassembled WGS sequence"/>
</dbReference>
<gene>
    <name evidence="2" type="ORF">UY16_C0021G0003</name>
</gene>
<dbReference type="Gene3D" id="3.30.70.1290">
    <property type="entry name" value="Transposase IS200-like"/>
    <property type="match status" value="1"/>
</dbReference>
<dbReference type="SUPFAM" id="SSF143422">
    <property type="entry name" value="Transposase IS200-like"/>
    <property type="match status" value="1"/>
</dbReference>
<dbReference type="GO" id="GO:0004803">
    <property type="term" value="F:transposase activity"/>
    <property type="evidence" value="ECO:0007669"/>
    <property type="project" value="InterPro"/>
</dbReference>
<dbReference type="GO" id="GO:0006313">
    <property type="term" value="P:DNA transposition"/>
    <property type="evidence" value="ECO:0007669"/>
    <property type="project" value="InterPro"/>
</dbReference>
<dbReference type="AlphaFoldDB" id="A0A0G1WBG4"/>
<comment type="caution">
    <text evidence="2">The sequence shown here is derived from an EMBL/GenBank/DDBJ whole genome shotgun (WGS) entry which is preliminary data.</text>
</comment>
<dbReference type="PANTHER" id="PTHR34322">
    <property type="entry name" value="TRANSPOSASE, Y1_TNP DOMAIN-CONTAINING"/>
    <property type="match status" value="1"/>
</dbReference>
<organism evidence="2 3">
    <name type="scientific">Candidatus Gottesmanbacteria bacterium GW2011_GWA2_47_9</name>
    <dbReference type="NCBI Taxonomy" id="1618445"/>
    <lineage>
        <taxon>Bacteria</taxon>
        <taxon>Candidatus Gottesmaniibacteriota</taxon>
    </lineage>
</organism>
<dbReference type="PATRIC" id="fig|1618445.3.peg.686"/>
<proteinExistence type="predicted"/>
<reference evidence="2 3" key="1">
    <citation type="journal article" date="2015" name="Nature">
        <title>rRNA introns, odd ribosomes, and small enigmatic genomes across a large radiation of phyla.</title>
        <authorList>
            <person name="Brown C.T."/>
            <person name="Hug L.A."/>
            <person name="Thomas B.C."/>
            <person name="Sharon I."/>
            <person name="Castelle C.J."/>
            <person name="Singh A."/>
            <person name="Wilkins M.J."/>
            <person name="Williams K.H."/>
            <person name="Banfield J.F."/>
        </authorList>
    </citation>
    <scope>NUCLEOTIDE SEQUENCE [LARGE SCALE GENOMIC DNA]</scope>
</reference>
<dbReference type="InterPro" id="IPR036515">
    <property type="entry name" value="Transposase_17_sf"/>
</dbReference>
<evidence type="ECO:0000313" key="2">
    <source>
        <dbReference type="EMBL" id="KKU87653.1"/>
    </source>
</evidence>
<evidence type="ECO:0000313" key="3">
    <source>
        <dbReference type="Proteomes" id="UP000034739"/>
    </source>
</evidence>
<dbReference type="Pfam" id="PF01797">
    <property type="entry name" value="Y1_Tnp"/>
    <property type="match status" value="1"/>
</dbReference>
<feature type="domain" description="Transposase IS200-like" evidence="1">
    <location>
        <begin position="11"/>
        <end position="155"/>
    </location>
</feature>
<accession>A0A0G1WBG4</accession>
<dbReference type="InterPro" id="IPR002686">
    <property type="entry name" value="Transposase_17"/>
</dbReference>
<dbReference type="EMBL" id="LCOY01000021">
    <property type="protein sequence ID" value="KKU87653.1"/>
    <property type="molecule type" value="Genomic_DNA"/>
</dbReference>
<sequence length="228" mass="26838">MPARNIIKTYVSNGIYHLYNRGVEKRDIFLDAQDYRVFLNYLKEALLSPSAGKRKSKKFKIKATTFRGIPRQPKNFYGKIELLAYCLMPNHFHMLVRQTDERIIKEFIQSIATRYVIYFNKKYKRVGTLFQGIYKAVLVTDEPYLLHLTRYIHRNPAESGTNLAKAYSSYGEYLGLRSTEWIKPDFILSFFKSTTLPMFTAVKSYKEFVEAYETDSEHLLGRLTLEDY</sequence>
<dbReference type="GO" id="GO:0003677">
    <property type="term" value="F:DNA binding"/>
    <property type="evidence" value="ECO:0007669"/>
    <property type="project" value="InterPro"/>
</dbReference>
<dbReference type="SMART" id="SM01321">
    <property type="entry name" value="Y1_Tnp"/>
    <property type="match status" value="1"/>
</dbReference>
<protein>
    <recommendedName>
        <fullName evidence="1">Transposase IS200-like domain-containing protein</fullName>
    </recommendedName>
</protein>